<dbReference type="InterPro" id="IPR007630">
    <property type="entry name" value="RNA_pol_sigma70_r4"/>
</dbReference>
<keyword evidence="10" id="KW-1185">Reference proteome</keyword>
<accession>A0A4R1EXK7</accession>
<comment type="subunit">
    <text evidence="6">Interacts with the RNA polymerase core enzyme.</text>
</comment>
<dbReference type="GO" id="GO:0006352">
    <property type="term" value="P:DNA-templated transcription initiation"/>
    <property type="evidence" value="ECO:0007669"/>
    <property type="project" value="UniProtKB-UniRule"/>
</dbReference>
<dbReference type="PANTHER" id="PTHR30603">
    <property type="entry name" value="RNA POLYMERASE SIGMA FACTOR RPO"/>
    <property type="match status" value="1"/>
</dbReference>
<keyword evidence="1 6" id="KW-0963">Cytoplasm</keyword>
<evidence type="ECO:0000259" key="8">
    <source>
        <dbReference type="PROSITE" id="PS00716"/>
    </source>
</evidence>
<evidence type="ECO:0000256" key="1">
    <source>
        <dbReference type="ARBA" id="ARBA00022490"/>
    </source>
</evidence>
<dbReference type="InterPro" id="IPR012761">
    <property type="entry name" value="RNA_pol_sigma_RpoS"/>
</dbReference>
<evidence type="ECO:0000313" key="9">
    <source>
        <dbReference type="EMBL" id="TCJ84772.1"/>
    </source>
</evidence>
<proteinExistence type="inferred from homology"/>
<dbReference type="EMBL" id="SMFQ01000004">
    <property type="protein sequence ID" value="TCJ84772.1"/>
    <property type="molecule type" value="Genomic_DNA"/>
</dbReference>
<dbReference type="InterPro" id="IPR007624">
    <property type="entry name" value="RNA_pol_sigma70_r3"/>
</dbReference>
<dbReference type="PROSITE" id="PS00715">
    <property type="entry name" value="SIGMA70_1"/>
    <property type="match status" value="1"/>
</dbReference>
<feature type="domain" description="RNA polymerase sigma-70" evidence="8">
    <location>
        <begin position="300"/>
        <end position="326"/>
    </location>
</feature>
<feature type="region of interest" description="Sigma-70 factor domain-4" evidence="6">
    <location>
        <begin position="275"/>
        <end position="328"/>
    </location>
</feature>
<dbReference type="CDD" id="cd06171">
    <property type="entry name" value="Sigma70_r4"/>
    <property type="match status" value="1"/>
</dbReference>
<dbReference type="InterPro" id="IPR000943">
    <property type="entry name" value="RNA_pol_sigma70"/>
</dbReference>
<feature type="region of interest" description="Sigma-70 factor domain-3" evidence="6">
    <location>
        <begin position="187"/>
        <end position="262"/>
    </location>
</feature>
<dbReference type="Gene3D" id="1.10.601.10">
    <property type="entry name" value="RNA Polymerase Primary Sigma Factor"/>
    <property type="match status" value="1"/>
</dbReference>
<dbReference type="InterPro" id="IPR050239">
    <property type="entry name" value="Sigma-70_RNA_pol_init_factors"/>
</dbReference>
<evidence type="ECO:0000256" key="2">
    <source>
        <dbReference type="ARBA" id="ARBA00023015"/>
    </source>
</evidence>
<comment type="function">
    <text evidence="6">Sigma factors are initiation factors that promote the attachment of RNA polymerase to specific initiation sites and are then released. This sigma factor is the master transcriptional regulator of the stationary phase and the general stress response.</text>
</comment>
<dbReference type="NCBIfam" id="TIGR02937">
    <property type="entry name" value="sigma70-ECF"/>
    <property type="match status" value="1"/>
</dbReference>
<dbReference type="FunFam" id="1.10.601.10:FF:000001">
    <property type="entry name" value="RNA polymerase sigma factor SigA"/>
    <property type="match status" value="1"/>
</dbReference>
<evidence type="ECO:0000259" key="7">
    <source>
        <dbReference type="PROSITE" id="PS00715"/>
    </source>
</evidence>
<dbReference type="InterPro" id="IPR013325">
    <property type="entry name" value="RNA_pol_sigma_r2"/>
</dbReference>
<comment type="similarity">
    <text evidence="6">Belongs to the sigma-70 factor family. RpoS subfamily.</text>
</comment>
<feature type="domain" description="RNA polymerase sigma-70" evidence="7">
    <location>
        <begin position="131"/>
        <end position="144"/>
    </location>
</feature>
<dbReference type="Proteomes" id="UP000294887">
    <property type="component" value="Unassembled WGS sequence"/>
</dbReference>
<dbReference type="HAMAP" id="MF_00959">
    <property type="entry name" value="Sigma70_RpoS"/>
    <property type="match status" value="1"/>
</dbReference>
<evidence type="ECO:0000256" key="3">
    <source>
        <dbReference type="ARBA" id="ARBA00023082"/>
    </source>
</evidence>
<dbReference type="GO" id="GO:0016987">
    <property type="term" value="F:sigma factor activity"/>
    <property type="evidence" value="ECO:0007669"/>
    <property type="project" value="UniProtKB-UniRule"/>
</dbReference>
<dbReference type="Pfam" id="PF04542">
    <property type="entry name" value="Sigma70_r2"/>
    <property type="match status" value="1"/>
</dbReference>
<evidence type="ECO:0000256" key="6">
    <source>
        <dbReference type="HAMAP-Rule" id="MF_00959"/>
    </source>
</evidence>
<dbReference type="NCBIfam" id="TIGR02394">
    <property type="entry name" value="rpoS_proteo"/>
    <property type="match status" value="1"/>
</dbReference>
<feature type="short sequence motif" description="Interaction with polymerase core subunit RpoC" evidence="6">
    <location>
        <begin position="131"/>
        <end position="134"/>
    </location>
</feature>
<dbReference type="InterPro" id="IPR007627">
    <property type="entry name" value="RNA_pol_sigma70_r2"/>
</dbReference>
<dbReference type="NCBIfam" id="NF004207">
    <property type="entry name" value="PRK05657.1"/>
    <property type="match status" value="1"/>
</dbReference>
<dbReference type="Pfam" id="PF04545">
    <property type="entry name" value="Sigma70_r4"/>
    <property type="match status" value="1"/>
</dbReference>
<gene>
    <name evidence="6" type="primary">rpoS</name>
    <name evidence="9" type="ORF">EV695_2733</name>
</gene>
<dbReference type="PROSITE" id="PS00716">
    <property type="entry name" value="SIGMA70_2"/>
    <property type="match status" value="1"/>
</dbReference>
<reference evidence="9 10" key="1">
    <citation type="submission" date="2019-03" db="EMBL/GenBank/DDBJ databases">
        <title>Genomic Encyclopedia of Type Strains, Phase IV (KMG-IV): sequencing the most valuable type-strain genomes for metagenomic binning, comparative biology and taxonomic classification.</title>
        <authorList>
            <person name="Goeker M."/>
        </authorList>
    </citation>
    <scope>NUCLEOTIDE SEQUENCE [LARGE SCALE GENOMIC DNA]</scope>
    <source>
        <strain evidence="9 10">DSM 24830</strain>
    </source>
</reference>
<dbReference type="InterPro" id="IPR036388">
    <property type="entry name" value="WH-like_DNA-bd_sf"/>
</dbReference>
<dbReference type="InterPro" id="IPR009042">
    <property type="entry name" value="RNA_pol_sigma70_r1_2"/>
</dbReference>
<keyword evidence="5 6" id="KW-0804">Transcription</keyword>
<keyword evidence="2 6" id="KW-0805">Transcription regulation</keyword>
<dbReference type="Pfam" id="PF00140">
    <property type="entry name" value="Sigma70_r1_2"/>
    <property type="match status" value="1"/>
</dbReference>
<comment type="subcellular location">
    <subcellularLocation>
        <location evidence="6">Cytoplasm</location>
    </subcellularLocation>
</comment>
<dbReference type="SUPFAM" id="SSF88946">
    <property type="entry name" value="Sigma2 domain of RNA polymerase sigma factors"/>
    <property type="match status" value="1"/>
</dbReference>
<dbReference type="GO" id="GO:0003677">
    <property type="term" value="F:DNA binding"/>
    <property type="evidence" value="ECO:0007669"/>
    <property type="project" value="UniProtKB-UniRule"/>
</dbReference>
<name>A0A4R1EXK7_9GAMM</name>
<dbReference type="AlphaFoldDB" id="A0A4R1EXK7"/>
<evidence type="ECO:0000256" key="4">
    <source>
        <dbReference type="ARBA" id="ARBA00023125"/>
    </source>
</evidence>
<feature type="DNA-binding region" description="H-T-H motif" evidence="6">
    <location>
        <begin position="301"/>
        <end position="320"/>
    </location>
</feature>
<protein>
    <recommendedName>
        <fullName evidence="6">RNA polymerase sigma factor RpoS</fullName>
    </recommendedName>
    <alternativeName>
        <fullName evidence="6">Sigma S</fullName>
    </alternativeName>
    <alternativeName>
        <fullName evidence="6">Sigma-38</fullName>
    </alternativeName>
</protein>
<keyword evidence="4 6" id="KW-0238">DNA-binding</keyword>
<dbReference type="RefSeq" id="WP_131906509.1">
    <property type="nucleotide sequence ID" value="NZ_BAAAFU010000006.1"/>
</dbReference>
<dbReference type="PRINTS" id="PR00046">
    <property type="entry name" value="SIGMA70FCT"/>
</dbReference>
<dbReference type="Pfam" id="PF04539">
    <property type="entry name" value="Sigma70_r3"/>
    <property type="match status" value="1"/>
</dbReference>
<feature type="region of interest" description="Sigma-70 factor domain-2" evidence="6">
    <location>
        <begin position="107"/>
        <end position="177"/>
    </location>
</feature>
<comment type="caution">
    <text evidence="9">The sequence shown here is derived from an EMBL/GenBank/DDBJ whole genome shotgun (WGS) entry which is preliminary data.</text>
</comment>
<evidence type="ECO:0000256" key="5">
    <source>
        <dbReference type="ARBA" id="ARBA00023163"/>
    </source>
</evidence>
<dbReference type="OrthoDB" id="9809557at2"/>
<dbReference type="InterPro" id="IPR014284">
    <property type="entry name" value="RNA_pol_sigma-70_dom"/>
</dbReference>
<feature type="region of interest" description="Sigma-70 factor domain-1" evidence="6">
    <location>
        <begin position="69"/>
        <end position="102"/>
    </location>
</feature>
<dbReference type="InterPro" id="IPR013324">
    <property type="entry name" value="RNA_pol_sigma_r3/r4-like"/>
</dbReference>
<evidence type="ECO:0000313" key="10">
    <source>
        <dbReference type="Proteomes" id="UP000294887"/>
    </source>
</evidence>
<dbReference type="Gene3D" id="1.10.10.10">
    <property type="entry name" value="Winged helix-like DNA-binding domain superfamily/Winged helix DNA-binding domain"/>
    <property type="match status" value="2"/>
</dbReference>
<dbReference type="PANTHER" id="PTHR30603:SF67">
    <property type="entry name" value="RNA POLYMERASE SIGMA FACTOR RPOS"/>
    <property type="match status" value="1"/>
</dbReference>
<keyword evidence="3 6" id="KW-0731">Sigma factor</keyword>
<organism evidence="9 10">
    <name type="scientific">Cocleimonas flava</name>
    <dbReference type="NCBI Taxonomy" id="634765"/>
    <lineage>
        <taxon>Bacteria</taxon>
        <taxon>Pseudomonadati</taxon>
        <taxon>Pseudomonadota</taxon>
        <taxon>Gammaproteobacteria</taxon>
        <taxon>Thiotrichales</taxon>
        <taxon>Thiotrichaceae</taxon>
        <taxon>Cocleimonas</taxon>
    </lineage>
</organism>
<sequence length="344" mass="39135">MQTGHSAPDVLFESVSTTKNNVSEINGDVTDLIEAKKLKISQKAGLDKSKEDLIADKPKPAKVPRKELDAIQLYLKEIEFSPLLTPEEEVKYGRLAKEGDALGRKKMIVCNLRLVVKISRRYMNRGLPLPDLIEEGNLGLIHAVEKFDPERGFRFSTYATWWIRQNIERALMNQSRTIRLPIHINKEINQYYRKFQQLTQKSGEEPTIAEVAEALGKPVEKLQKLLHYGERVSSLDINIGKEGNNPLVDFVSEESQLEPSESINDEAVCNSVESWLTQLEPKQQEVIVRRFGLHGHDNSTLAQVGEELGLTRERVRQIQMEALRRLRRILENQGYSGDVLLGSV</sequence>
<dbReference type="SUPFAM" id="SSF88659">
    <property type="entry name" value="Sigma3 and sigma4 domains of RNA polymerase sigma factors"/>
    <property type="match status" value="2"/>
</dbReference>
<dbReference type="GO" id="GO:0005737">
    <property type="term" value="C:cytoplasm"/>
    <property type="evidence" value="ECO:0007669"/>
    <property type="project" value="UniProtKB-SubCell"/>
</dbReference>